<evidence type="ECO:0000313" key="3">
    <source>
        <dbReference type="Proteomes" id="UP000236291"/>
    </source>
</evidence>
<reference evidence="2 3" key="1">
    <citation type="journal article" date="2014" name="Am. J. Bot.">
        <title>Genome assembly and annotation for red clover (Trifolium pratense; Fabaceae).</title>
        <authorList>
            <person name="Istvanek J."/>
            <person name="Jaros M."/>
            <person name="Krenek A."/>
            <person name="Repkova J."/>
        </authorList>
    </citation>
    <scope>NUCLEOTIDE SEQUENCE [LARGE SCALE GENOMIC DNA]</scope>
    <source>
        <strain evidence="3">cv. Tatra</strain>
        <tissue evidence="2">Young leaves</tissue>
    </source>
</reference>
<gene>
    <name evidence="2" type="ORF">L195_g017124</name>
</gene>
<comment type="caution">
    <text evidence="2">The sequence shown here is derived from an EMBL/GenBank/DDBJ whole genome shotgun (WGS) entry which is preliminary data.</text>
</comment>
<feature type="region of interest" description="Disordered" evidence="1">
    <location>
        <begin position="1"/>
        <end position="27"/>
    </location>
</feature>
<feature type="compositionally biased region" description="Low complexity" evidence="1">
    <location>
        <begin position="1"/>
        <end position="21"/>
    </location>
</feature>
<protein>
    <submittedName>
        <fullName evidence="2">Uncharacterized protein</fullName>
    </submittedName>
</protein>
<organism evidence="2 3">
    <name type="scientific">Trifolium pratense</name>
    <name type="common">Red clover</name>
    <dbReference type="NCBI Taxonomy" id="57577"/>
    <lineage>
        <taxon>Eukaryota</taxon>
        <taxon>Viridiplantae</taxon>
        <taxon>Streptophyta</taxon>
        <taxon>Embryophyta</taxon>
        <taxon>Tracheophyta</taxon>
        <taxon>Spermatophyta</taxon>
        <taxon>Magnoliopsida</taxon>
        <taxon>eudicotyledons</taxon>
        <taxon>Gunneridae</taxon>
        <taxon>Pentapetalae</taxon>
        <taxon>rosids</taxon>
        <taxon>fabids</taxon>
        <taxon>Fabales</taxon>
        <taxon>Fabaceae</taxon>
        <taxon>Papilionoideae</taxon>
        <taxon>50 kb inversion clade</taxon>
        <taxon>NPAAA clade</taxon>
        <taxon>Hologalegina</taxon>
        <taxon>IRL clade</taxon>
        <taxon>Trifolieae</taxon>
        <taxon>Trifolium</taxon>
    </lineage>
</organism>
<dbReference type="AlphaFoldDB" id="A0A2K3MTC5"/>
<dbReference type="EMBL" id="ASHM01011997">
    <property type="protein sequence ID" value="PNX93959.1"/>
    <property type="molecule type" value="Genomic_DNA"/>
</dbReference>
<accession>A0A2K3MTC5</accession>
<evidence type="ECO:0000313" key="2">
    <source>
        <dbReference type="EMBL" id="PNX93959.1"/>
    </source>
</evidence>
<proteinExistence type="predicted"/>
<evidence type="ECO:0000256" key="1">
    <source>
        <dbReference type="SAM" id="MobiDB-lite"/>
    </source>
</evidence>
<name>A0A2K3MTC5_TRIPR</name>
<dbReference type="Proteomes" id="UP000236291">
    <property type="component" value="Unassembled WGS sequence"/>
</dbReference>
<reference evidence="2 3" key="2">
    <citation type="journal article" date="2017" name="Front. Plant Sci.">
        <title>Gene Classification and Mining of Molecular Markers Useful in Red Clover (Trifolium pratense) Breeding.</title>
        <authorList>
            <person name="Istvanek J."/>
            <person name="Dluhosova J."/>
            <person name="Dluhos P."/>
            <person name="Patkova L."/>
            <person name="Nedelnik J."/>
            <person name="Repkova J."/>
        </authorList>
    </citation>
    <scope>NUCLEOTIDE SEQUENCE [LARGE SCALE GENOMIC DNA]</scope>
    <source>
        <strain evidence="3">cv. Tatra</strain>
        <tissue evidence="2">Young leaves</tissue>
    </source>
</reference>
<sequence length="60" mass="6233">MLLSLSSPTHSLSIVPASPTTTSPPPSSYLSLCLPLSRYLYSPSPAAATTILDSLATMQP</sequence>